<gene>
    <name evidence="2" type="ORF">HMPREF9498_01865</name>
</gene>
<dbReference type="HOGENOM" id="CLU_033692_0_0_9"/>
<protein>
    <recommendedName>
        <fullName evidence="1">AAA+ ATPase domain-containing protein</fullName>
    </recommendedName>
</protein>
<feature type="domain" description="AAA+ ATPase" evidence="1">
    <location>
        <begin position="31"/>
        <end position="440"/>
    </location>
</feature>
<dbReference type="InterPro" id="IPR051396">
    <property type="entry name" value="Bact_Antivir_Def_Nuclease"/>
</dbReference>
<sequence>MQEKNEYEGINLKQIDIEGLHGYYNVSIPLDKKANLFVGENGLGKTTILNIIYFLLKKEYAKLTKYDFKKITIKTSSGKEISLKYENLELVQYFENKKYNSRKKQLVEFKKNINRKTHLEFNIEQQLRLLDEINNMKNSDYNLFVNGETESLSRKEIFSELIKFDKNLGGLLQNNNLLYLPTYRRIENEFKEFDSEKIEDSGILIRFGMSDVQKAIDTILDNIRQEAMRDFSEMTGVLLKQYISADNLVISKEALDSEVVEIILERVGTQIDTSDKNEILRLIQNESFYNEPHYNYLLNLLNKLIENYENQKVYDDKIKKFTNTCNNYFTDKYFYYDESTLTVDVFLKRDLQEKKISLEELSSGEKQIVSIFSQLYLQLEEKTIIIIDEPELSLSILWQRKLLPDIIKSDKCEKLIAVTHSPFIFDNELEDEVSEIEKVVKVVSDFYE</sequence>
<reference evidence="3" key="1">
    <citation type="submission" date="2010-07" db="EMBL/GenBank/DDBJ databases">
        <authorList>
            <person name="Weinstock G."/>
            <person name="Sodergren E."/>
            <person name="Clifton S."/>
            <person name="Fulton L."/>
            <person name="Fulton B."/>
            <person name="Courtney L."/>
            <person name="Fronick C."/>
            <person name="Harrison M."/>
            <person name="Strong C."/>
            <person name="Farmer C."/>
            <person name="Delahaunty K."/>
            <person name="Markovic C."/>
            <person name="Hall O."/>
            <person name="Minx P."/>
            <person name="Tomlinson C."/>
            <person name="Mitreva M."/>
            <person name="Hou S."/>
            <person name="Chen J."/>
            <person name="Wollam A."/>
            <person name="Pepin K.H."/>
            <person name="Johnson M."/>
            <person name="Bhonagiri V."/>
            <person name="Zhang X."/>
            <person name="Suruliraj S."/>
            <person name="Warren W."/>
            <person name="Chinwalla A."/>
            <person name="Mardis E.R."/>
            <person name="Wilson R.K."/>
        </authorList>
    </citation>
    <scope>NUCLEOTIDE SEQUENCE [LARGE SCALE GENOMIC DNA]</scope>
    <source>
        <strain evidence="3">TX4248</strain>
    </source>
</reference>
<dbReference type="Pfam" id="PF13175">
    <property type="entry name" value="AAA_15"/>
    <property type="match status" value="1"/>
</dbReference>
<dbReference type="PANTHER" id="PTHR43581:SF2">
    <property type="entry name" value="EXCINUCLEASE ATPASE SUBUNIT"/>
    <property type="match status" value="1"/>
</dbReference>
<proteinExistence type="predicted"/>
<dbReference type="SMART" id="SM00382">
    <property type="entry name" value="AAA"/>
    <property type="match status" value="1"/>
</dbReference>
<accession>A0A125W4W3</accession>
<dbReference type="InterPro" id="IPR041685">
    <property type="entry name" value="AAA_GajA/Old/RecF-like"/>
</dbReference>
<organism evidence="2 3">
    <name type="scientific">Enterococcus faecalis TX4248</name>
    <dbReference type="NCBI Taxonomy" id="749495"/>
    <lineage>
        <taxon>Bacteria</taxon>
        <taxon>Bacillati</taxon>
        <taxon>Bacillota</taxon>
        <taxon>Bacilli</taxon>
        <taxon>Lactobacillales</taxon>
        <taxon>Enterococcaceae</taxon>
        <taxon>Enterococcus</taxon>
    </lineage>
</organism>
<evidence type="ECO:0000313" key="2">
    <source>
        <dbReference type="EMBL" id="EFM82450.1"/>
    </source>
</evidence>
<dbReference type="SUPFAM" id="SSF52540">
    <property type="entry name" value="P-loop containing nucleoside triphosphate hydrolases"/>
    <property type="match status" value="1"/>
</dbReference>
<dbReference type="InterPro" id="IPR027417">
    <property type="entry name" value="P-loop_NTPase"/>
</dbReference>
<dbReference type="Gene3D" id="3.40.50.300">
    <property type="entry name" value="P-loop containing nucleotide triphosphate hydrolases"/>
    <property type="match status" value="2"/>
</dbReference>
<dbReference type="Proteomes" id="UP000004846">
    <property type="component" value="Unassembled WGS sequence"/>
</dbReference>
<dbReference type="AlphaFoldDB" id="A0A125W4W3"/>
<dbReference type="EMBL" id="AEBR01000063">
    <property type="protein sequence ID" value="EFM82450.1"/>
    <property type="molecule type" value="Genomic_DNA"/>
</dbReference>
<dbReference type="PANTHER" id="PTHR43581">
    <property type="entry name" value="ATP/GTP PHOSPHATASE"/>
    <property type="match status" value="1"/>
</dbReference>
<evidence type="ECO:0000313" key="3">
    <source>
        <dbReference type="Proteomes" id="UP000004846"/>
    </source>
</evidence>
<comment type="caution">
    <text evidence="2">The sequence shown here is derived from an EMBL/GenBank/DDBJ whole genome shotgun (WGS) entry which is preliminary data.</text>
</comment>
<name>A0A125W4W3_ENTFL</name>
<dbReference type="RefSeq" id="WP_002402264.1">
    <property type="nucleotide sequence ID" value="NZ_GL454461.1"/>
</dbReference>
<dbReference type="InterPro" id="IPR003593">
    <property type="entry name" value="AAA+_ATPase"/>
</dbReference>
<evidence type="ECO:0000259" key="1">
    <source>
        <dbReference type="SMART" id="SM00382"/>
    </source>
</evidence>